<dbReference type="GO" id="GO:0022625">
    <property type="term" value="C:cytosolic large ribosomal subunit"/>
    <property type="evidence" value="ECO:0007669"/>
    <property type="project" value="TreeGrafter"/>
</dbReference>
<dbReference type="PANTHER" id="PTHR15680:SF9">
    <property type="entry name" value="LARGE RIBOSOMAL SUBUNIT PROTEIN BL19M"/>
    <property type="match status" value="1"/>
</dbReference>
<dbReference type="PATRIC" id="fig|1618557.3.peg.610"/>
<keyword evidence="2 5" id="KW-0689">Ribosomal protein</keyword>
<dbReference type="InterPro" id="IPR008991">
    <property type="entry name" value="Translation_prot_SH3-like_sf"/>
</dbReference>
<sequence>MANNVTYQGKPIKVGDLVRLSLKLIEAGKERIQVFEGLVLGISGRGDQKMIKVRKNAVGGIGVVRSIPVFSPWLSKIEVKRTRLKTSRAKLYNLSK</sequence>
<evidence type="ECO:0000313" key="5">
    <source>
        <dbReference type="EMBL" id="KKS90542.1"/>
    </source>
</evidence>
<dbReference type="InterPro" id="IPR038657">
    <property type="entry name" value="Ribosomal_bL19_sf"/>
</dbReference>
<organism evidence="5 6">
    <name type="scientific">Candidatus Woesebacteria bacterium GW2011_GWA1_43_12</name>
    <dbReference type="NCBI Taxonomy" id="1618557"/>
    <lineage>
        <taxon>Bacteria</taxon>
        <taxon>Candidatus Woeseibacteriota</taxon>
    </lineage>
</organism>
<evidence type="ECO:0000313" key="6">
    <source>
        <dbReference type="Proteomes" id="UP000034669"/>
    </source>
</evidence>
<dbReference type="PANTHER" id="PTHR15680">
    <property type="entry name" value="RIBOSOMAL PROTEIN L19"/>
    <property type="match status" value="1"/>
</dbReference>
<reference evidence="5 6" key="1">
    <citation type="journal article" date="2015" name="Nature">
        <title>rRNA introns, odd ribosomes, and small enigmatic genomes across a large radiation of phyla.</title>
        <authorList>
            <person name="Brown C.T."/>
            <person name="Hug L.A."/>
            <person name="Thomas B.C."/>
            <person name="Sharon I."/>
            <person name="Castelle C.J."/>
            <person name="Singh A."/>
            <person name="Wilkins M.J."/>
            <person name="Williams K.H."/>
            <person name="Banfield J.F."/>
        </authorList>
    </citation>
    <scope>NUCLEOTIDE SEQUENCE [LARGE SCALE GENOMIC DNA]</scope>
</reference>
<dbReference type="Pfam" id="PF01245">
    <property type="entry name" value="Ribosomal_L19"/>
    <property type="match status" value="1"/>
</dbReference>
<evidence type="ECO:0000256" key="3">
    <source>
        <dbReference type="ARBA" id="ARBA00023274"/>
    </source>
</evidence>
<name>A0A0G1CYL5_9BACT</name>
<accession>A0A0G1CYL5</accession>
<keyword evidence="3 4" id="KW-0687">Ribonucleoprotein</keyword>
<comment type="caution">
    <text evidence="5">The sequence shown here is derived from an EMBL/GenBank/DDBJ whole genome shotgun (WGS) entry which is preliminary data.</text>
</comment>
<evidence type="ECO:0000256" key="2">
    <source>
        <dbReference type="ARBA" id="ARBA00022980"/>
    </source>
</evidence>
<dbReference type="SUPFAM" id="SSF50104">
    <property type="entry name" value="Translation proteins SH3-like domain"/>
    <property type="match status" value="1"/>
</dbReference>
<dbReference type="Proteomes" id="UP000034669">
    <property type="component" value="Unassembled WGS sequence"/>
</dbReference>
<comment type="similarity">
    <text evidence="1 4">Belongs to the bacterial ribosomal protein bL19 family.</text>
</comment>
<dbReference type="AlphaFoldDB" id="A0A0G1CYL5"/>
<dbReference type="InterPro" id="IPR001857">
    <property type="entry name" value="Ribosomal_bL19"/>
</dbReference>
<evidence type="ECO:0000256" key="1">
    <source>
        <dbReference type="ARBA" id="ARBA00005781"/>
    </source>
</evidence>
<evidence type="ECO:0000256" key="4">
    <source>
        <dbReference type="RuleBase" id="RU000559"/>
    </source>
</evidence>
<comment type="function">
    <text evidence="4">This protein is located at the 30S-50S ribosomal subunit interface and may play a role in the structure and function of the aminoacyl-tRNA binding site.</text>
</comment>
<gene>
    <name evidence="5" type="ORF">UV66_C0002G0019</name>
</gene>
<dbReference type="PRINTS" id="PR00061">
    <property type="entry name" value="RIBOSOMALL19"/>
</dbReference>
<proteinExistence type="inferred from homology"/>
<dbReference type="GO" id="GO:0003735">
    <property type="term" value="F:structural constituent of ribosome"/>
    <property type="evidence" value="ECO:0007669"/>
    <property type="project" value="InterPro"/>
</dbReference>
<dbReference type="GO" id="GO:0006412">
    <property type="term" value="P:translation"/>
    <property type="evidence" value="ECO:0007669"/>
    <property type="project" value="InterPro"/>
</dbReference>
<protein>
    <recommendedName>
        <fullName evidence="4">50S ribosomal protein L19</fullName>
    </recommendedName>
</protein>
<dbReference type="Gene3D" id="2.30.30.790">
    <property type="match status" value="1"/>
</dbReference>
<dbReference type="EMBL" id="LCFI01000002">
    <property type="protein sequence ID" value="KKS90542.1"/>
    <property type="molecule type" value="Genomic_DNA"/>
</dbReference>